<reference evidence="3" key="1">
    <citation type="journal article" date="2019" name="Int. J. Syst. Evol. Microbiol.">
        <title>The Global Catalogue of Microorganisms (GCM) 10K type strain sequencing project: providing services to taxonomists for standard genome sequencing and annotation.</title>
        <authorList>
            <consortium name="The Broad Institute Genomics Platform"/>
            <consortium name="The Broad Institute Genome Sequencing Center for Infectious Disease"/>
            <person name="Wu L."/>
            <person name="Ma J."/>
        </authorList>
    </citation>
    <scope>NUCLEOTIDE SEQUENCE [LARGE SCALE GENOMIC DNA]</scope>
    <source>
        <strain evidence="3">KCTC 3913</strain>
    </source>
</reference>
<evidence type="ECO:0000313" key="2">
    <source>
        <dbReference type="EMBL" id="MFD2679215.1"/>
    </source>
</evidence>
<dbReference type="Proteomes" id="UP001597506">
    <property type="component" value="Unassembled WGS sequence"/>
</dbReference>
<sequence>MPRGKELEQLPMANIAPSMGEDKSRYNRKSLNGMVEDDRPVQKKSREK</sequence>
<keyword evidence="3" id="KW-1185">Reference proteome</keyword>
<name>A0ABW5RLG7_9BACI</name>
<dbReference type="EMBL" id="JBHUMF010000001">
    <property type="protein sequence ID" value="MFD2679215.1"/>
    <property type="molecule type" value="Genomic_DNA"/>
</dbReference>
<gene>
    <name evidence="2" type="ORF">ACFSUL_00465</name>
</gene>
<feature type="compositionally biased region" description="Basic and acidic residues" evidence="1">
    <location>
        <begin position="36"/>
        <end position="48"/>
    </location>
</feature>
<protein>
    <submittedName>
        <fullName evidence="2">Uncharacterized protein</fullName>
    </submittedName>
</protein>
<evidence type="ECO:0000313" key="3">
    <source>
        <dbReference type="Proteomes" id="UP001597506"/>
    </source>
</evidence>
<proteinExistence type="predicted"/>
<accession>A0ABW5RLG7</accession>
<comment type="caution">
    <text evidence="2">The sequence shown here is derived from an EMBL/GenBank/DDBJ whole genome shotgun (WGS) entry which is preliminary data.</text>
</comment>
<feature type="region of interest" description="Disordered" evidence="1">
    <location>
        <begin position="1"/>
        <end position="48"/>
    </location>
</feature>
<evidence type="ECO:0000256" key="1">
    <source>
        <dbReference type="SAM" id="MobiDB-lite"/>
    </source>
</evidence>
<organism evidence="2 3">
    <name type="scientific">Bacillus seohaeanensis</name>
    <dbReference type="NCBI Taxonomy" id="284580"/>
    <lineage>
        <taxon>Bacteria</taxon>
        <taxon>Bacillati</taxon>
        <taxon>Bacillota</taxon>
        <taxon>Bacilli</taxon>
        <taxon>Bacillales</taxon>
        <taxon>Bacillaceae</taxon>
        <taxon>Bacillus</taxon>
    </lineage>
</organism>
<dbReference type="RefSeq" id="WP_377931662.1">
    <property type="nucleotide sequence ID" value="NZ_JBHUMF010000001.1"/>
</dbReference>